<dbReference type="InterPro" id="IPR009091">
    <property type="entry name" value="RCC1/BLIP-II"/>
</dbReference>
<reference evidence="6" key="1">
    <citation type="submission" date="2021-02" db="EMBL/GenBank/DDBJ databases">
        <authorList>
            <person name="Nowell W R."/>
        </authorList>
    </citation>
    <scope>NUCLEOTIDE SEQUENCE</scope>
</reference>
<dbReference type="Gene3D" id="2.130.10.30">
    <property type="entry name" value="Regulator of chromosome condensation 1/beta-lactamase-inhibitor protein II"/>
    <property type="match status" value="1"/>
</dbReference>
<dbReference type="Pfam" id="PF25390">
    <property type="entry name" value="WD40_RLD"/>
    <property type="match status" value="1"/>
</dbReference>
<feature type="non-terminal residue" evidence="6">
    <location>
        <position position="1"/>
    </location>
</feature>
<dbReference type="SUPFAM" id="SSF50985">
    <property type="entry name" value="RCC1/BLIP-II"/>
    <property type="match status" value="1"/>
</dbReference>
<dbReference type="SUPFAM" id="SSF48403">
    <property type="entry name" value="Ankyrin repeat"/>
    <property type="match status" value="1"/>
</dbReference>
<feature type="compositionally biased region" description="Pro residues" evidence="4">
    <location>
        <begin position="715"/>
        <end position="745"/>
    </location>
</feature>
<evidence type="ECO:0000256" key="1">
    <source>
        <dbReference type="ARBA" id="ARBA00022737"/>
    </source>
</evidence>
<feature type="repeat" description="RCC1" evidence="3">
    <location>
        <begin position="217"/>
        <end position="272"/>
    </location>
</feature>
<gene>
    <name evidence="6" type="ORF">SEV965_LOCUS32144</name>
</gene>
<feature type="repeat" description="ANK" evidence="2">
    <location>
        <begin position="548"/>
        <end position="580"/>
    </location>
</feature>
<feature type="repeat" description="RCC1" evidence="3">
    <location>
        <begin position="426"/>
        <end position="477"/>
    </location>
</feature>
<feature type="compositionally biased region" description="Polar residues" evidence="4">
    <location>
        <begin position="746"/>
        <end position="755"/>
    </location>
</feature>
<name>A0A815M0W6_9BILA</name>
<accession>A0A815M0W6</accession>
<dbReference type="InterPro" id="IPR002110">
    <property type="entry name" value="Ankyrin_rpt"/>
</dbReference>
<evidence type="ECO:0000313" key="7">
    <source>
        <dbReference type="Proteomes" id="UP000663889"/>
    </source>
</evidence>
<organism evidence="6 7">
    <name type="scientific">Rotaria sordida</name>
    <dbReference type="NCBI Taxonomy" id="392033"/>
    <lineage>
        <taxon>Eukaryota</taxon>
        <taxon>Metazoa</taxon>
        <taxon>Spiralia</taxon>
        <taxon>Gnathifera</taxon>
        <taxon>Rotifera</taxon>
        <taxon>Eurotatoria</taxon>
        <taxon>Bdelloidea</taxon>
        <taxon>Philodinida</taxon>
        <taxon>Philodinidae</taxon>
        <taxon>Rotaria</taxon>
    </lineage>
</organism>
<dbReference type="InterPro" id="IPR000408">
    <property type="entry name" value="Reg_chr_condens"/>
</dbReference>
<evidence type="ECO:0000256" key="2">
    <source>
        <dbReference type="PROSITE-ProRule" id="PRU00023"/>
    </source>
</evidence>
<evidence type="ECO:0000313" key="6">
    <source>
        <dbReference type="EMBL" id="CAF1417543.1"/>
    </source>
</evidence>
<dbReference type="Pfam" id="PF12796">
    <property type="entry name" value="Ank_2"/>
    <property type="match status" value="1"/>
</dbReference>
<keyword evidence="1" id="KW-0677">Repeat</keyword>
<dbReference type="PANTHER" id="PTHR22870:SF440">
    <property type="entry name" value="RETINITIS PIGMENTOSA GTPASE REGULATOR B-RELATED"/>
    <property type="match status" value="1"/>
</dbReference>
<dbReference type="InterPro" id="IPR051210">
    <property type="entry name" value="Ub_ligase/GEF_domain"/>
</dbReference>
<dbReference type="PROSITE" id="PS50012">
    <property type="entry name" value="RCC1_3"/>
    <property type="match status" value="6"/>
</dbReference>
<dbReference type="PANTHER" id="PTHR22870">
    <property type="entry name" value="REGULATOR OF CHROMOSOME CONDENSATION"/>
    <property type="match status" value="1"/>
</dbReference>
<evidence type="ECO:0000259" key="5">
    <source>
        <dbReference type="Pfam" id="PF25390"/>
    </source>
</evidence>
<proteinExistence type="predicted"/>
<protein>
    <recommendedName>
        <fullName evidence="5">RCC1-like domain-containing protein</fullName>
    </recommendedName>
</protein>
<feature type="repeat" description="RCC1" evidence="3">
    <location>
        <begin position="324"/>
        <end position="373"/>
    </location>
</feature>
<sequence>GVVLIVDTLTATSKNTTSTATSNSTTSAATSNNTTSTTTKQESNHTFTISNDNVDERVTLSNDEPIWHFKISKSEQDAYDRDIHRLRSIVKPKVIALIYTRIEKDNRILMANSEYDYDSPQVYRLGKTYLANNQGQFYIQNDPIIHMAAGDRHTIIVTETGRAFAFGDNSSGQLGLGHTNNVERVSCIKSLKFGETGEKVILAACGRESSLVATNRGAIYGFGSNSRSQLGISSPDSSTIHPQPVKLEYFKGKIVWKQISMGAEHACALTDEGVVYIWGANDDGQCAQPRKHDVIAAPRELRIETEVTAISCGYHHTALIDVNGRLFLFGNNEDRQLGRSVSDKFAGPIEVSMPNKVKAVACGNQHTVVLTEKGDVYTCGYGDRGQLGLGPRVLSAETFENVQGLPKCLTTIAAGEGHTAVLTVRGDLYVFGDGKHGKLGSQTHSNEFAPCLVDKFKTYNVLKVVCGSCQTIVFAQKKTGKQKLSPESEEDGAILDKTLPTIMHSMSPAQSLKNTSPFYNACRNNNIGLVKKYLQKMSLDEINKIEPNGSTALHVAAYRGYEEIVELLLQKGACYTTVNRYNSTPLNEAKTDKIKQMIRRRMNKTTRFISESIEWVLQTDKADFQAHQYWKKLEAYGRDPQFYELIDYIKRNYVEKDLQNIEDIDTVIKYFNIAIEKRDPVYLLQAYTAETGFYSALNHHMVLFLYKPYPPTLSQPHPPTLSQPYPPTLSQPHPPTLSQPYPPTLSQPLTTNVCS</sequence>
<dbReference type="EMBL" id="CAJNOU010003927">
    <property type="protein sequence ID" value="CAF1417543.1"/>
    <property type="molecule type" value="Genomic_DNA"/>
</dbReference>
<dbReference type="Gene3D" id="1.25.40.20">
    <property type="entry name" value="Ankyrin repeat-containing domain"/>
    <property type="match status" value="1"/>
</dbReference>
<dbReference type="AlphaFoldDB" id="A0A815M0W6"/>
<feature type="repeat" description="RCC1" evidence="3">
    <location>
        <begin position="161"/>
        <end position="216"/>
    </location>
</feature>
<keyword evidence="2" id="KW-0040">ANK repeat</keyword>
<evidence type="ECO:0000256" key="4">
    <source>
        <dbReference type="SAM" id="MobiDB-lite"/>
    </source>
</evidence>
<feature type="region of interest" description="Disordered" evidence="4">
    <location>
        <begin position="715"/>
        <end position="755"/>
    </location>
</feature>
<dbReference type="PROSITE" id="PS50088">
    <property type="entry name" value="ANK_REPEAT"/>
    <property type="match status" value="1"/>
</dbReference>
<feature type="domain" description="RCC1-like" evidence="5">
    <location>
        <begin position="140"/>
        <end position="472"/>
    </location>
</feature>
<dbReference type="PROSITE" id="PS50297">
    <property type="entry name" value="ANK_REP_REGION"/>
    <property type="match status" value="1"/>
</dbReference>
<evidence type="ECO:0000256" key="3">
    <source>
        <dbReference type="PROSITE-ProRule" id="PRU00235"/>
    </source>
</evidence>
<dbReference type="Proteomes" id="UP000663889">
    <property type="component" value="Unassembled WGS sequence"/>
</dbReference>
<dbReference type="PROSITE" id="PS00626">
    <property type="entry name" value="RCC1_2"/>
    <property type="match status" value="3"/>
</dbReference>
<feature type="repeat" description="RCC1" evidence="3">
    <location>
        <begin position="273"/>
        <end position="323"/>
    </location>
</feature>
<feature type="compositionally biased region" description="Low complexity" evidence="4">
    <location>
        <begin position="15"/>
        <end position="40"/>
    </location>
</feature>
<dbReference type="SMART" id="SM00248">
    <property type="entry name" value="ANK"/>
    <property type="match status" value="2"/>
</dbReference>
<dbReference type="InterPro" id="IPR036770">
    <property type="entry name" value="Ankyrin_rpt-contain_sf"/>
</dbReference>
<dbReference type="InterPro" id="IPR058923">
    <property type="entry name" value="RCC1-like_dom"/>
</dbReference>
<dbReference type="PRINTS" id="PR00633">
    <property type="entry name" value="RCCNDNSATION"/>
</dbReference>
<feature type="repeat" description="RCC1" evidence="3">
    <location>
        <begin position="374"/>
        <end position="425"/>
    </location>
</feature>
<comment type="caution">
    <text evidence="6">The sequence shown here is derived from an EMBL/GenBank/DDBJ whole genome shotgun (WGS) entry which is preliminary data.</text>
</comment>
<feature type="region of interest" description="Disordered" evidence="4">
    <location>
        <begin position="15"/>
        <end position="44"/>
    </location>
</feature>